<dbReference type="SUPFAM" id="SSF57552">
    <property type="entry name" value="Blood coagulation inhibitor (disintegrin)"/>
    <property type="match status" value="1"/>
</dbReference>
<dbReference type="InterPro" id="IPR002870">
    <property type="entry name" value="Peptidase_M12B_N"/>
</dbReference>
<evidence type="ECO:0000313" key="7">
    <source>
        <dbReference type="EMBL" id="KAL0067913.1"/>
    </source>
</evidence>
<comment type="caution">
    <text evidence="7">The sequence shown here is derived from an EMBL/GenBank/DDBJ whole genome shotgun (WGS) entry which is preliminary data.</text>
</comment>
<keyword evidence="2" id="KW-0862">Zinc</keyword>
<keyword evidence="2" id="KW-0479">Metal-binding</keyword>
<evidence type="ECO:0000313" key="8">
    <source>
        <dbReference type="Proteomes" id="UP001437256"/>
    </source>
</evidence>
<dbReference type="Pfam" id="PF13688">
    <property type="entry name" value="Reprolysin_5"/>
    <property type="match status" value="1"/>
</dbReference>
<dbReference type="InterPro" id="IPR034028">
    <property type="entry name" value="ZnMc_ADAM_fungal"/>
</dbReference>
<dbReference type="InterPro" id="IPR001762">
    <property type="entry name" value="Disintegrin_dom"/>
</dbReference>
<comment type="caution">
    <text evidence="2">Lacks conserved residue(s) required for the propagation of feature annotation.</text>
</comment>
<dbReference type="SMART" id="SM00050">
    <property type="entry name" value="DISIN"/>
    <property type="match status" value="1"/>
</dbReference>
<evidence type="ECO:0000256" key="3">
    <source>
        <dbReference type="SAM" id="Phobius"/>
    </source>
</evidence>
<feature type="signal peptide" evidence="4">
    <location>
        <begin position="1"/>
        <end position="18"/>
    </location>
</feature>
<dbReference type="EMBL" id="JBBXMP010000022">
    <property type="protein sequence ID" value="KAL0067913.1"/>
    <property type="molecule type" value="Genomic_DNA"/>
</dbReference>
<dbReference type="PROSITE" id="PS50214">
    <property type="entry name" value="DISINTEGRIN_2"/>
    <property type="match status" value="1"/>
</dbReference>
<reference evidence="7 8" key="1">
    <citation type="submission" date="2024-05" db="EMBL/GenBank/DDBJ databases">
        <title>A draft genome resource for the thread blight pathogen Marasmius tenuissimus strain MS-2.</title>
        <authorList>
            <person name="Yulfo-Soto G.E."/>
            <person name="Baruah I.K."/>
            <person name="Amoako-Attah I."/>
            <person name="Bukari Y."/>
            <person name="Meinhardt L.W."/>
            <person name="Bailey B.A."/>
            <person name="Cohen S.P."/>
        </authorList>
    </citation>
    <scope>NUCLEOTIDE SEQUENCE [LARGE SCALE GENOMIC DNA]</scope>
    <source>
        <strain evidence="7 8">MS-2</strain>
    </source>
</reference>
<keyword evidence="3" id="KW-0472">Membrane</keyword>
<keyword evidence="8" id="KW-1185">Reference proteome</keyword>
<protein>
    <submittedName>
        <fullName evidence="7">Uncharacterized protein</fullName>
    </submittedName>
</protein>
<dbReference type="Pfam" id="PF01562">
    <property type="entry name" value="Pep_M12B_propep"/>
    <property type="match status" value="1"/>
</dbReference>
<dbReference type="CDD" id="cd04271">
    <property type="entry name" value="ZnMc_ADAM_fungal"/>
    <property type="match status" value="1"/>
</dbReference>
<proteinExistence type="predicted"/>
<organism evidence="7 8">
    <name type="scientific">Marasmius tenuissimus</name>
    <dbReference type="NCBI Taxonomy" id="585030"/>
    <lineage>
        <taxon>Eukaryota</taxon>
        <taxon>Fungi</taxon>
        <taxon>Dikarya</taxon>
        <taxon>Basidiomycota</taxon>
        <taxon>Agaricomycotina</taxon>
        <taxon>Agaricomycetes</taxon>
        <taxon>Agaricomycetidae</taxon>
        <taxon>Agaricales</taxon>
        <taxon>Marasmiineae</taxon>
        <taxon>Marasmiaceae</taxon>
        <taxon>Marasmius</taxon>
    </lineage>
</organism>
<dbReference type="Proteomes" id="UP001437256">
    <property type="component" value="Unassembled WGS sequence"/>
</dbReference>
<dbReference type="InterPro" id="IPR001590">
    <property type="entry name" value="Peptidase_M12B"/>
</dbReference>
<gene>
    <name evidence="7" type="ORF">AAF712_005081</name>
</gene>
<keyword evidence="1" id="KW-1015">Disulfide bond</keyword>
<evidence type="ECO:0000256" key="4">
    <source>
        <dbReference type="SAM" id="SignalP"/>
    </source>
</evidence>
<dbReference type="PANTHER" id="PTHR11905:SF159">
    <property type="entry name" value="ADAM METALLOPROTEASE"/>
    <property type="match status" value="1"/>
</dbReference>
<feature type="domain" description="Peptidase M12B" evidence="6">
    <location>
        <begin position="298"/>
        <end position="515"/>
    </location>
</feature>
<evidence type="ECO:0000259" key="6">
    <source>
        <dbReference type="PROSITE" id="PS50215"/>
    </source>
</evidence>
<feature type="active site" evidence="2">
    <location>
        <position position="451"/>
    </location>
</feature>
<evidence type="ECO:0000256" key="1">
    <source>
        <dbReference type="ARBA" id="ARBA00023157"/>
    </source>
</evidence>
<feature type="chain" id="PRO_5047207865" evidence="4">
    <location>
        <begin position="19"/>
        <end position="792"/>
    </location>
</feature>
<dbReference type="InterPro" id="IPR036436">
    <property type="entry name" value="Disintegrin_dom_sf"/>
</dbReference>
<evidence type="ECO:0000259" key="5">
    <source>
        <dbReference type="PROSITE" id="PS50214"/>
    </source>
</evidence>
<feature type="binding site" evidence="2">
    <location>
        <position position="450"/>
    </location>
    <ligand>
        <name>Zn(2+)</name>
        <dbReference type="ChEBI" id="CHEBI:29105"/>
        <note>catalytic</note>
    </ligand>
</feature>
<feature type="transmembrane region" description="Helical" evidence="3">
    <location>
        <begin position="725"/>
        <end position="748"/>
    </location>
</feature>
<dbReference type="Pfam" id="PF00200">
    <property type="entry name" value="Disintegrin"/>
    <property type="match status" value="1"/>
</dbReference>
<dbReference type="PANTHER" id="PTHR11905">
    <property type="entry name" value="ADAM A DISINTEGRIN AND METALLOPROTEASE DOMAIN"/>
    <property type="match status" value="1"/>
</dbReference>
<dbReference type="InterPro" id="IPR024079">
    <property type="entry name" value="MetalloPept_cat_dom_sf"/>
</dbReference>
<name>A0ABR3A2U3_9AGAR</name>
<dbReference type="SUPFAM" id="SSF55486">
    <property type="entry name" value="Metalloproteases ('zincins'), catalytic domain"/>
    <property type="match status" value="1"/>
</dbReference>
<accession>A0ABR3A2U3</accession>
<evidence type="ECO:0000256" key="2">
    <source>
        <dbReference type="PROSITE-ProRule" id="PRU00276"/>
    </source>
</evidence>
<keyword evidence="3" id="KW-1133">Transmembrane helix</keyword>
<dbReference type="Gene3D" id="3.40.390.10">
    <property type="entry name" value="Collagenase (Catalytic Domain)"/>
    <property type="match status" value="1"/>
</dbReference>
<sequence length="792" mass="85771">MILLYSFYVFLAVFAVHSEASSKASRPIKRIAHPITHGFDVFPRNPPLAKRDSVLRFDDKFRLSLSAFEQTFHLHLSPNNHLIHPAARITYHDRHPTTGEVTSKTVPLLRESVKVYEGHVIHPDHTDGRRLEDIAGVVGSSYPELGWARILVLDEGDPANGKPPLFEGVFTADGTVHHIAIKDNYLRTKQTMDPYLVEELDDLQLVVWRDSDVMSVEEEHFSLTGQVLSPEAKQQSCAHDTLEYNTNPELNPALRPSHDPSLLPYPLSLWRRQEIAGNVSSNFADTIGKTDGCPKDQRLIYMGVAADCVYVSKYGSQANATDKILNDWNSASALYKSTFNVSLGIIEMQVQSGSCPSQADSAVPWNINCEGNGGDIQQRLSLFSQWRGSKGNDGAGLWHLMSGCPTGKQVGVAWLSTLCETGAATKSDGQYVSGAGVSTFGLTEWQVVAHEIGHNFGAIHDCNEELCGSSANTCCPLTSSSCNAESKFIMNPVSEKGEHVFSQCSIGNICSLMNSAKEPTNTSCLVDPSTSTRNLISLQMCGNGIVEDGEDCDPGSGVTSPCCDSSTCKFTNNAKCDPHSSLCCTDQCQFASKDTVCRASKDSVCDMEEKCTGDSGKCPTDQHKPNGESCGDGDLKCASGLCTSVAKQCQSQGSSMGLKEACKQPQGTCELVCQDPKSSNSCVKLSTLMVDGSPCGYAGTCENGQCKNASWTKTVAEWFKRNPQIAIPVSIAAGLVALLVLYCIYSCICGGRRRTRPTYQQVTPAAPPMAPSYNPQVHYQGNHQGNYQRLGG</sequence>
<feature type="binding site" evidence="2">
    <location>
        <position position="460"/>
    </location>
    <ligand>
        <name>Zn(2+)</name>
        <dbReference type="ChEBI" id="CHEBI:29105"/>
        <note>catalytic</note>
    </ligand>
</feature>
<keyword evidence="3" id="KW-0812">Transmembrane</keyword>
<feature type="domain" description="Disintegrin" evidence="5">
    <location>
        <begin position="538"/>
        <end position="626"/>
    </location>
</feature>
<keyword evidence="4" id="KW-0732">Signal</keyword>
<dbReference type="PROSITE" id="PS50215">
    <property type="entry name" value="ADAM_MEPRO"/>
    <property type="match status" value="1"/>
</dbReference>
<dbReference type="Gene3D" id="4.10.70.10">
    <property type="entry name" value="Disintegrin domain"/>
    <property type="match status" value="1"/>
</dbReference>
<feature type="binding site" evidence="2">
    <location>
        <position position="454"/>
    </location>
    <ligand>
        <name>Zn(2+)</name>
        <dbReference type="ChEBI" id="CHEBI:29105"/>
        <note>catalytic</note>
    </ligand>
</feature>